<comment type="similarity">
    <text evidence="8">Belongs to the methyl-accepting chemotaxis (MCP) protein family.</text>
</comment>
<dbReference type="EMBL" id="JZRB01000022">
    <property type="protein sequence ID" value="KJV33367.1"/>
    <property type="molecule type" value="Genomic_DNA"/>
</dbReference>
<feature type="coiled-coil region" evidence="10">
    <location>
        <begin position="474"/>
        <end position="512"/>
    </location>
</feature>
<evidence type="ECO:0000256" key="4">
    <source>
        <dbReference type="ARBA" id="ARBA00022692"/>
    </source>
</evidence>
<protein>
    <submittedName>
        <fullName evidence="13">Chemotaxis protein</fullName>
    </submittedName>
</protein>
<evidence type="ECO:0000256" key="8">
    <source>
        <dbReference type="ARBA" id="ARBA00029447"/>
    </source>
</evidence>
<evidence type="ECO:0000313" key="13">
    <source>
        <dbReference type="EMBL" id="KJV33367.1"/>
    </source>
</evidence>
<dbReference type="Gene3D" id="3.30.450.20">
    <property type="entry name" value="PAS domain"/>
    <property type="match status" value="1"/>
</dbReference>
<feature type="domain" description="Methyl-accepting transducer" evidence="12">
    <location>
        <begin position="274"/>
        <end position="503"/>
    </location>
</feature>
<dbReference type="Proteomes" id="UP000033651">
    <property type="component" value="Unassembled WGS sequence"/>
</dbReference>
<dbReference type="GO" id="GO:0007165">
    <property type="term" value="P:signal transduction"/>
    <property type="evidence" value="ECO:0007669"/>
    <property type="project" value="UniProtKB-KW"/>
</dbReference>
<dbReference type="Pfam" id="PF17200">
    <property type="entry name" value="sCache_2"/>
    <property type="match status" value="1"/>
</dbReference>
<dbReference type="PANTHER" id="PTHR43531:SF14">
    <property type="entry name" value="METHYL-ACCEPTING CHEMOTAXIS PROTEIN I-RELATED"/>
    <property type="match status" value="1"/>
</dbReference>
<dbReference type="GO" id="GO:0006935">
    <property type="term" value="P:chemotaxis"/>
    <property type="evidence" value="ECO:0007669"/>
    <property type="project" value="InterPro"/>
</dbReference>
<accession>A0A0F3KQV9</accession>
<dbReference type="GO" id="GO:0005886">
    <property type="term" value="C:plasma membrane"/>
    <property type="evidence" value="ECO:0007669"/>
    <property type="project" value="UniProtKB-SubCell"/>
</dbReference>
<reference evidence="13 14" key="1">
    <citation type="submission" date="2015-03" db="EMBL/GenBank/DDBJ databases">
        <title>Draft genome sequence of Luteibacter yeojuensis strain SU11.</title>
        <authorList>
            <person name="Sulaiman J."/>
            <person name="Priya K."/>
            <person name="Chan K.-G."/>
        </authorList>
    </citation>
    <scope>NUCLEOTIDE SEQUENCE [LARGE SCALE GENOMIC DNA]</scope>
    <source>
        <strain evidence="13 14">SU11</strain>
    </source>
</reference>
<dbReference type="InterPro" id="IPR004089">
    <property type="entry name" value="MCPsignal_dom"/>
</dbReference>
<evidence type="ECO:0000313" key="14">
    <source>
        <dbReference type="Proteomes" id="UP000033651"/>
    </source>
</evidence>
<dbReference type="PANTHER" id="PTHR43531">
    <property type="entry name" value="PROTEIN ICFG"/>
    <property type="match status" value="1"/>
</dbReference>
<feature type="transmembrane region" description="Helical" evidence="11">
    <location>
        <begin position="12"/>
        <end position="33"/>
    </location>
</feature>
<evidence type="ECO:0000256" key="3">
    <source>
        <dbReference type="ARBA" id="ARBA00022481"/>
    </source>
</evidence>
<name>A0A0F3KQV9_9GAMM</name>
<dbReference type="InterPro" id="IPR033480">
    <property type="entry name" value="sCache_2"/>
</dbReference>
<dbReference type="Gene3D" id="1.10.287.950">
    <property type="entry name" value="Methyl-accepting chemotaxis protein"/>
    <property type="match status" value="1"/>
</dbReference>
<dbReference type="SUPFAM" id="SSF58104">
    <property type="entry name" value="Methyl-accepting chemotaxis protein (MCP) signaling domain"/>
    <property type="match status" value="1"/>
</dbReference>
<dbReference type="InterPro" id="IPR004090">
    <property type="entry name" value="Chemotax_Me-accpt_rcpt"/>
</dbReference>
<keyword evidence="7 9" id="KW-0807">Transducer</keyword>
<gene>
    <name evidence="13" type="ORF">VI08_11285</name>
</gene>
<dbReference type="InterPro" id="IPR051310">
    <property type="entry name" value="MCP_chemotaxis"/>
</dbReference>
<comment type="subcellular location">
    <subcellularLocation>
        <location evidence="1">Cell membrane</location>
        <topology evidence="1">Multi-pass membrane protein</topology>
    </subcellularLocation>
</comment>
<comment type="caution">
    <text evidence="13">The sequence shown here is derived from an EMBL/GenBank/DDBJ whole genome shotgun (WGS) entry which is preliminary data.</text>
</comment>
<dbReference type="PRINTS" id="PR00260">
    <property type="entry name" value="CHEMTRNSDUCR"/>
</dbReference>
<evidence type="ECO:0000256" key="2">
    <source>
        <dbReference type="ARBA" id="ARBA00022475"/>
    </source>
</evidence>
<evidence type="ECO:0000256" key="10">
    <source>
        <dbReference type="SAM" id="Coils"/>
    </source>
</evidence>
<keyword evidence="5 11" id="KW-1133">Transmembrane helix</keyword>
<dbReference type="PATRIC" id="fig|345309.4.peg.1602"/>
<dbReference type="Pfam" id="PF00015">
    <property type="entry name" value="MCPsignal"/>
    <property type="match status" value="1"/>
</dbReference>
<evidence type="ECO:0000256" key="6">
    <source>
        <dbReference type="ARBA" id="ARBA00023136"/>
    </source>
</evidence>
<evidence type="ECO:0000256" key="7">
    <source>
        <dbReference type="ARBA" id="ARBA00023224"/>
    </source>
</evidence>
<evidence type="ECO:0000259" key="12">
    <source>
        <dbReference type="PROSITE" id="PS50111"/>
    </source>
</evidence>
<keyword evidence="4 11" id="KW-0812">Transmembrane</keyword>
<keyword evidence="10" id="KW-0175">Coiled coil</keyword>
<keyword evidence="14" id="KW-1185">Reference proteome</keyword>
<dbReference type="PROSITE" id="PS50111">
    <property type="entry name" value="CHEMOTAXIS_TRANSDUC_2"/>
    <property type="match status" value="1"/>
</dbReference>
<evidence type="ECO:0000256" key="9">
    <source>
        <dbReference type="PROSITE-ProRule" id="PRU00284"/>
    </source>
</evidence>
<keyword evidence="6 11" id="KW-0472">Membrane</keyword>
<evidence type="ECO:0000256" key="5">
    <source>
        <dbReference type="ARBA" id="ARBA00022989"/>
    </source>
</evidence>
<dbReference type="CDD" id="cd11386">
    <property type="entry name" value="MCP_signal"/>
    <property type="match status" value="1"/>
</dbReference>
<dbReference type="SMART" id="SM00283">
    <property type="entry name" value="MA"/>
    <property type="match status" value="1"/>
</dbReference>
<keyword evidence="3" id="KW-0488">Methylation</keyword>
<dbReference type="SMART" id="SM01049">
    <property type="entry name" value="Cache_2"/>
    <property type="match status" value="1"/>
</dbReference>
<evidence type="ECO:0000256" key="11">
    <source>
        <dbReference type="SAM" id="Phobius"/>
    </source>
</evidence>
<dbReference type="RefSeq" id="WP_045829705.1">
    <property type="nucleotide sequence ID" value="NZ_JZRB01000022.1"/>
</dbReference>
<organism evidence="13 14">
    <name type="scientific">Luteibacter yeojuensis</name>
    <dbReference type="NCBI Taxonomy" id="345309"/>
    <lineage>
        <taxon>Bacteria</taxon>
        <taxon>Pseudomonadati</taxon>
        <taxon>Pseudomonadota</taxon>
        <taxon>Gammaproteobacteria</taxon>
        <taxon>Lysobacterales</taxon>
        <taxon>Rhodanobacteraceae</taxon>
        <taxon>Luteibacter</taxon>
    </lineage>
</organism>
<sequence length="554" mass="59294">MNWFGRTTLNARVWMVMSIVVLGLGGQAVMSALESRDAQMRGLENSLQQHVMAASAIAESFHARAEKGEMADADARAAALRDIEAMRWDNGSGYVFAFDSTLALRMHPLRHGEVGKNIREDVDGNGFHHYVAMLEADTREGHGFTRYTQVMPKTKELKDKISYSGFYKPWDLHFISGAYFSDINAAFQQQLRNDLLKSGLIAALALFVVWFSMRSIRATIGGEPRDAQHIASRIAGGDLRHDGRAHDFAAESLLGALERMRGTLASIVAEVQQGAHVVSTTAGEIARGNDDLSQRTQEQASSLEETAASMEEMTATVKQNAENANAADRLSRHARGEAEQGGEVVAQAMDAMRDIGDSSRRIADIVGMIDEIAFQTNLLALNAAVEAARAGEQGRGFAVVAAEVRRLAQSSAAASKQIKALITESGERVEAGSELVSRSADALRDIVGSVKKVTDIVAEIAAASAEQSAGVDQVNVAIAQIDQVTQENAALVEEAAAAAKSMQDQAQSLRDQVAFFTVDGGAPVAVATAPAAHDLRFGQKQAAPADASAWVEFA</sequence>
<proteinExistence type="inferred from homology"/>
<dbReference type="GO" id="GO:0004888">
    <property type="term" value="F:transmembrane signaling receptor activity"/>
    <property type="evidence" value="ECO:0007669"/>
    <property type="project" value="InterPro"/>
</dbReference>
<dbReference type="AlphaFoldDB" id="A0A0F3KQV9"/>
<keyword evidence="2" id="KW-1003">Cell membrane</keyword>
<evidence type="ECO:0000256" key="1">
    <source>
        <dbReference type="ARBA" id="ARBA00004651"/>
    </source>
</evidence>
<dbReference type="FunFam" id="1.10.287.950:FF:000001">
    <property type="entry name" value="Methyl-accepting chemotaxis sensory transducer"/>
    <property type="match status" value="1"/>
</dbReference>